<name>A0A4Y2BQ04_ARAVE</name>
<dbReference type="Pfam" id="PF05380">
    <property type="entry name" value="Peptidase_A17"/>
    <property type="match status" value="1"/>
</dbReference>
<dbReference type="OrthoDB" id="6433206at2759"/>
<dbReference type="AlphaFoldDB" id="A0A4Y2BQ04"/>
<dbReference type="InterPro" id="IPR008042">
    <property type="entry name" value="Retrotrans_Pao"/>
</dbReference>
<organism evidence="1 2">
    <name type="scientific">Araneus ventricosus</name>
    <name type="common">Orbweaver spider</name>
    <name type="synonym">Epeira ventricosa</name>
    <dbReference type="NCBI Taxonomy" id="182803"/>
    <lineage>
        <taxon>Eukaryota</taxon>
        <taxon>Metazoa</taxon>
        <taxon>Ecdysozoa</taxon>
        <taxon>Arthropoda</taxon>
        <taxon>Chelicerata</taxon>
        <taxon>Arachnida</taxon>
        <taxon>Araneae</taxon>
        <taxon>Araneomorphae</taxon>
        <taxon>Entelegynae</taxon>
        <taxon>Araneoidea</taxon>
        <taxon>Araneidae</taxon>
        <taxon>Araneus</taxon>
    </lineage>
</organism>
<dbReference type="EMBL" id="BGPR01000096">
    <property type="protein sequence ID" value="GBL93709.1"/>
    <property type="molecule type" value="Genomic_DNA"/>
</dbReference>
<reference evidence="1 2" key="1">
    <citation type="journal article" date="2019" name="Sci. Rep.">
        <title>Orb-weaving spider Araneus ventricosus genome elucidates the spidroin gene catalogue.</title>
        <authorList>
            <person name="Kono N."/>
            <person name="Nakamura H."/>
            <person name="Ohtoshi R."/>
            <person name="Moran D.A.P."/>
            <person name="Shinohara A."/>
            <person name="Yoshida Y."/>
            <person name="Fujiwara M."/>
            <person name="Mori M."/>
            <person name="Tomita M."/>
            <person name="Arakawa K."/>
        </authorList>
    </citation>
    <scope>NUCLEOTIDE SEQUENCE [LARGE SCALE GENOMIC DNA]</scope>
</reference>
<dbReference type="PANTHER" id="PTHR47331">
    <property type="entry name" value="PHD-TYPE DOMAIN-CONTAINING PROTEIN"/>
    <property type="match status" value="1"/>
</dbReference>
<dbReference type="PANTHER" id="PTHR47331:SF1">
    <property type="entry name" value="GAG-LIKE PROTEIN"/>
    <property type="match status" value="1"/>
</dbReference>
<keyword evidence="2" id="KW-1185">Reference proteome</keyword>
<proteinExistence type="predicted"/>
<evidence type="ECO:0000313" key="1">
    <source>
        <dbReference type="EMBL" id="GBL93709.1"/>
    </source>
</evidence>
<protein>
    <submittedName>
        <fullName evidence="1">Uncharacterized protein</fullName>
    </submittedName>
</protein>
<gene>
    <name evidence="1" type="ORF">AVEN_166754_1</name>
</gene>
<comment type="caution">
    <text evidence="1">The sequence shown here is derived from an EMBL/GenBank/DDBJ whole genome shotgun (WGS) entry which is preliminary data.</text>
</comment>
<dbReference type="Proteomes" id="UP000499080">
    <property type="component" value="Unassembled WGS sequence"/>
</dbReference>
<evidence type="ECO:0000313" key="2">
    <source>
        <dbReference type="Proteomes" id="UP000499080"/>
    </source>
</evidence>
<accession>A0A4Y2BQ04</accession>
<sequence length="125" mass="14231">MSSGNFNLRGWKSNLHSVVPNGDKNVSVLGLIWHTDTDALSCKVEQTVTLEKPITKGLVLAIAHQIFDPIGFTTPVMLIPKLILQETWNLKLKWDDTLPDDLVRKFKSWYHQLYLIIIPKIRVPG</sequence>